<dbReference type="RefSeq" id="XP_018060999.1">
    <property type="nucleotide sequence ID" value="XM_018216504.1"/>
</dbReference>
<dbReference type="Gene3D" id="3.20.20.380">
    <property type="entry name" value="Copper homeostasis (CutC) domain"/>
    <property type="match status" value="1"/>
</dbReference>
<name>A0A132B3Z6_MOLSC</name>
<dbReference type="GeneID" id="28826230"/>
<dbReference type="Pfam" id="PF03932">
    <property type="entry name" value="CutC"/>
    <property type="match status" value="1"/>
</dbReference>
<dbReference type="InParanoid" id="A0A132B3Z6"/>
<dbReference type="GO" id="GO:0005507">
    <property type="term" value="F:copper ion binding"/>
    <property type="evidence" value="ECO:0007669"/>
    <property type="project" value="TreeGrafter"/>
</dbReference>
<dbReference type="HAMAP" id="MF_00795">
    <property type="entry name" value="CutC"/>
    <property type="match status" value="1"/>
</dbReference>
<dbReference type="InterPro" id="IPR036822">
    <property type="entry name" value="CutC-like_dom_sf"/>
</dbReference>
<dbReference type="PANTHER" id="PTHR12598">
    <property type="entry name" value="COPPER HOMEOSTASIS PROTEIN CUTC"/>
    <property type="match status" value="1"/>
</dbReference>
<dbReference type="AlphaFoldDB" id="A0A132B3Z6"/>
<comment type="similarity">
    <text evidence="1">Belongs to the CutC family.</text>
</comment>
<keyword evidence="4" id="KW-1185">Reference proteome</keyword>
<gene>
    <name evidence="3" type="ORF">LY89DRAFT_692277</name>
</gene>
<evidence type="ECO:0000313" key="3">
    <source>
        <dbReference type="EMBL" id="KUJ06644.1"/>
    </source>
</evidence>
<sequence>MHVIDPGLDFRFKLHNPANPTFPTTQLRSRDQVKIHLSTPLLVMPLLEIACFNIESGLIAQAAGADRIELCKNQQLGGTTPLLSDFQELKKHVEIPINVMIRPRGGDFTYDVNEIQQMGVELESFRDHGADGFVFGILGAGKVDIEKCRDLIEKAQGLPCTFHRAFDEIAEKDMLEQLNVLMECGFTSVLSSGGQKNAQEGIEVLKRLVETSKRRIDVIVGGGVRSTNLQEIERATGSGTFHSSAIVDGGEVTSKEEVEALKGIVRR</sequence>
<dbReference type="KEGG" id="psco:LY89DRAFT_692277"/>
<dbReference type="Proteomes" id="UP000070700">
    <property type="component" value="Unassembled WGS sequence"/>
</dbReference>
<dbReference type="PANTHER" id="PTHR12598:SF0">
    <property type="entry name" value="COPPER HOMEOSTASIS PROTEIN CUTC HOMOLOG"/>
    <property type="match status" value="1"/>
</dbReference>
<dbReference type="STRING" id="149040.A0A132B3Z6"/>
<evidence type="ECO:0000256" key="2">
    <source>
        <dbReference type="ARBA" id="ARBA00019014"/>
    </source>
</evidence>
<reference evidence="3 4" key="1">
    <citation type="submission" date="2015-10" db="EMBL/GenBank/DDBJ databases">
        <title>Full genome of DAOMC 229536 Phialocephala scopiformis, a fungal endophyte of spruce producing the potent anti-insectan compound rugulosin.</title>
        <authorList>
            <consortium name="DOE Joint Genome Institute"/>
            <person name="Walker A.K."/>
            <person name="Frasz S.L."/>
            <person name="Seifert K.A."/>
            <person name="Miller J.D."/>
            <person name="Mondo S.J."/>
            <person name="Labutti K."/>
            <person name="Lipzen A."/>
            <person name="Dockter R."/>
            <person name="Kennedy M."/>
            <person name="Grigoriev I.V."/>
            <person name="Spatafora J.W."/>
        </authorList>
    </citation>
    <scope>NUCLEOTIDE SEQUENCE [LARGE SCALE GENOMIC DNA]</scope>
    <source>
        <strain evidence="3 4">CBS 120377</strain>
    </source>
</reference>
<evidence type="ECO:0000256" key="1">
    <source>
        <dbReference type="ARBA" id="ARBA00007768"/>
    </source>
</evidence>
<evidence type="ECO:0000313" key="4">
    <source>
        <dbReference type="Proteomes" id="UP000070700"/>
    </source>
</evidence>
<accession>A0A132B3Z6</accession>
<protein>
    <recommendedName>
        <fullName evidence="2">Copper homeostasis protein cutC homolog</fullName>
    </recommendedName>
</protein>
<proteinExistence type="inferred from homology"/>
<dbReference type="EMBL" id="KQ947444">
    <property type="protein sequence ID" value="KUJ06644.1"/>
    <property type="molecule type" value="Genomic_DNA"/>
</dbReference>
<dbReference type="InterPro" id="IPR005627">
    <property type="entry name" value="CutC-like"/>
</dbReference>
<dbReference type="SUPFAM" id="SSF110395">
    <property type="entry name" value="CutC-like"/>
    <property type="match status" value="1"/>
</dbReference>
<dbReference type="OrthoDB" id="7392499at2759"/>
<organism evidence="3 4">
    <name type="scientific">Mollisia scopiformis</name>
    <name type="common">Conifer needle endophyte fungus</name>
    <name type="synonym">Phialocephala scopiformis</name>
    <dbReference type="NCBI Taxonomy" id="149040"/>
    <lineage>
        <taxon>Eukaryota</taxon>
        <taxon>Fungi</taxon>
        <taxon>Dikarya</taxon>
        <taxon>Ascomycota</taxon>
        <taxon>Pezizomycotina</taxon>
        <taxon>Leotiomycetes</taxon>
        <taxon>Helotiales</taxon>
        <taxon>Mollisiaceae</taxon>
        <taxon>Mollisia</taxon>
    </lineage>
</organism>